<dbReference type="EMBL" id="KV745533">
    <property type="protein sequence ID" value="OCK74195.1"/>
    <property type="molecule type" value="Genomic_DNA"/>
</dbReference>
<reference evidence="1 2" key="1">
    <citation type="journal article" date="2016" name="Nat. Commun.">
        <title>Ectomycorrhizal ecology is imprinted in the genome of the dominant symbiotic fungus Cenococcum geophilum.</title>
        <authorList>
            <consortium name="DOE Joint Genome Institute"/>
            <person name="Peter M."/>
            <person name="Kohler A."/>
            <person name="Ohm R.A."/>
            <person name="Kuo A."/>
            <person name="Krutzmann J."/>
            <person name="Morin E."/>
            <person name="Arend M."/>
            <person name="Barry K.W."/>
            <person name="Binder M."/>
            <person name="Choi C."/>
            <person name="Clum A."/>
            <person name="Copeland A."/>
            <person name="Grisel N."/>
            <person name="Haridas S."/>
            <person name="Kipfer T."/>
            <person name="LaButti K."/>
            <person name="Lindquist E."/>
            <person name="Lipzen A."/>
            <person name="Maire R."/>
            <person name="Meier B."/>
            <person name="Mihaltcheva S."/>
            <person name="Molinier V."/>
            <person name="Murat C."/>
            <person name="Poggeler S."/>
            <person name="Quandt C.A."/>
            <person name="Sperisen C."/>
            <person name="Tritt A."/>
            <person name="Tisserant E."/>
            <person name="Crous P.W."/>
            <person name="Henrissat B."/>
            <person name="Nehls U."/>
            <person name="Egli S."/>
            <person name="Spatafora J.W."/>
            <person name="Grigoriev I.V."/>
            <person name="Martin F.M."/>
        </authorList>
    </citation>
    <scope>NUCLEOTIDE SEQUENCE [LARGE SCALE GENOMIC DNA]</scope>
    <source>
        <strain evidence="1 2">CBS 459.81</strain>
    </source>
</reference>
<gene>
    <name evidence="1" type="ORF">K432DRAFT_208265</name>
</gene>
<evidence type="ECO:0000313" key="1">
    <source>
        <dbReference type="EMBL" id="OCK74195.1"/>
    </source>
</evidence>
<accession>A0A8E2J9E2</accession>
<dbReference type="AlphaFoldDB" id="A0A8E2J9E2"/>
<keyword evidence="2" id="KW-1185">Reference proteome</keyword>
<proteinExistence type="predicted"/>
<sequence length="201" mass="22404">MVEIKRRCPNTKSRTLNEALPLKHYRRRHNHPLPLTNPPLHAFLRKNNIHQALTTTNRLRHVPETTKFQFDPLTFIACSSSIRQVLLLFDPVFSSSSSSSPLSPAPATPDPTTTLRLTFLLYTTLLLLEHPLASKSSFLLLSQLRASLSTVPVPTSTSPSPLPFWIRLIAALASTHKVRQSPPRLPHGAVGEILFRAGSWG</sequence>
<protein>
    <submittedName>
        <fullName evidence="1">Uncharacterized protein</fullName>
    </submittedName>
</protein>
<dbReference type="Proteomes" id="UP000250266">
    <property type="component" value="Unassembled WGS sequence"/>
</dbReference>
<name>A0A8E2J9E2_9PEZI</name>
<evidence type="ECO:0000313" key="2">
    <source>
        <dbReference type="Proteomes" id="UP000250266"/>
    </source>
</evidence>
<organism evidence="1 2">
    <name type="scientific">Lepidopterella palustris CBS 459.81</name>
    <dbReference type="NCBI Taxonomy" id="1314670"/>
    <lineage>
        <taxon>Eukaryota</taxon>
        <taxon>Fungi</taxon>
        <taxon>Dikarya</taxon>
        <taxon>Ascomycota</taxon>
        <taxon>Pezizomycotina</taxon>
        <taxon>Dothideomycetes</taxon>
        <taxon>Pleosporomycetidae</taxon>
        <taxon>Mytilinidiales</taxon>
        <taxon>Argynnaceae</taxon>
        <taxon>Lepidopterella</taxon>
    </lineage>
</organism>